<keyword evidence="3" id="KW-1185">Reference proteome</keyword>
<name>A0A975HME6_9GAMM</name>
<dbReference type="EMBL" id="CP072133">
    <property type="protein sequence ID" value="QTH70990.1"/>
    <property type="molecule type" value="Genomic_DNA"/>
</dbReference>
<evidence type="ECO:0000313" key="2">
    <source>
        <dbReference type="EMBL" id="QTH70990.1"/>
    </source>
</evidence>
<feature type="transmembrane region" description="Helical" evidence="1">
    <location>
        <begin position="104"/>
        <end position="120"/>
    </location>
</feature>
<evidence type="ECO:0000256" key="1">
    <source>
        <dbReference type="SAM" id="Phobius"/>
    </source>
</evidence>
<dbReference type="Proteomes" id="UP000664904">
    <property type="component" value="Chromosome"/>
</dbReference>
<dbReference type="Pfam" id="PF04246">
    <property type="entry name" value="RseC_MucC"/>
    <property type="match status" value="1"/>
</dbReference>
<sequence length="149" mass="16387">MIEQTMTVIAVKGLRGELQAEAKKPCEGCNGRCGSQVFNKLFKTDKKTLWFDFQEAVEVGQKVTLSLDDRNLVAHSFYVYLLPLVAALVFAMFAALVLEIGEGGQILSALLGGIFGALVAKRRVSQFKHEIKLVKIYPISLPLTQIDGD</sequence>
<feature type="transmembrane region" description="Helical" evidence="1">
    <location>
        <begin position="77"/>
        <end position="98"/>
    </location>
</feature>
<accession>A0A975HME6</accession>
<dbReference type="KEGG" id="pxi:J5O05_14115"/>
<keyword evidence="1" id="KW-0812">Transmembrane</keyword>
<protein>
    <submittedName>
        <fullName evidence="2">SoxR reducing system RseC family protein</fullName>
    </submittedName>
</protein>
<dbReference type="PANTHER" id="PTHR35867">
    <property type="entry name" value="PROTEIN RSEC"/>
    <property type="match status" value="1"/>
</dbReference>
<keyword evidence="1" id="KW-1133">Transmembrane helix</keyword>
<dbReference type="PIRSF" id="PIRSF004923">
    <property type="entry name" value="RseC"/>
    <property type="match status" value="1"/>
</dbReference>
<reference evidence="2" key="1">
    <citation type="submission" date="2021-03" db="EMBL/GenBank/DDBJ databases">
        <title>Complete Genome of Pseudoalteromonas xiamenensis STKMTI.2, a new potential marine bacterium producing anti-Vibrio compounds.</title>
        <authorList>
            <person name="Handayani D.P."/>
            <person name="Isnansetyo A."/>
            <person name="Istiqomah I."/>
            <person name="Jumina J."/>
        </authorList>
    </citation>
    <scope>NUCLEOTIDE SEQUENCE</scope>
    <source>
        <strain evidence="2">STKMTI.2</strain>
    </source>
</reference>
<gene>
    <name evidence="2" type="ORF">J5O05_14115</name>
</gene>
<keyword evidence="1" id="KW-0472">Membrane</keyword>
<dbReference type="RefSeq" id="WP_208842632.1">
    <property type="nucleotide sequence ID" value="NZ_CP072133.1"/>
</dbReference>
<dbReference type="PANTHER" id="PTHR35867:SF1">
    <property type="entry name" value="PROTEIN RSEC"/>
    <property type="match status" value="1"/>
</dbReference>
<dbReference type="InterPro" id="IPR007359">
    <property type="entry name" value="SigmaE_reg_RseC_MucC"/>
</dbReference>
<evidence type="ECO:0000313" key="3">
    <source>
        <dbReference type="Proteomes" id="UP000664904"/>
    </source>
</evidence>
<dbReference type="InterPro" id="IPR026268">
    <property type="entry name" value="RseC"/>
</dbReference>
<organism evidence="2 3">
    <name type="scientific">Pseudoalteromonas xiamenensis</name>
    <dbReference type="NCBI Taxonomy" id="882626"/>
    <lineage>
        <taxon>Bacteria</taxon>
        <taxon>Pseudomonadati</taxon>
        <taxon>Pseudomonadota</taxon>
        <taxon>Gammaproteobacteria</taxon>
        <taxon>Alteromonadales</taxon>
        <taxon>Pseudoalteromonadaceae</taxon>
        <taxon>Pseudoalteromonas</taxon>
    </lineage>
</organism>
<proteinExistence type="predicted"/>
<dbReference type="AlphaFoldDB" id="A0A975HME6"/>